<name>K0KNK7_WICCF</name>
<dbReference type="GO" id="GO:0032040">
    <property type="term" value="C:small-subunit processome"/>
    <property type="evidence" value="ECO:0007669"/>
    <property type="project" value="InterPro"/>
</dbReference>
<organism evidence="9 10">
    <name type="scientific">Wickerhamomyces ciferrii (strain ATCC 14091 / BCRC 22168 / CBS 111 / JCM 3599 / NBRC 0793 / NRRL Y-1031 F-60-10)</name>
    <name type="common">Yeast</name>
    <name type="synonym">Pichia ciferrii</name>
    <dbReference type="NCBI Taxonomy" id="1206466"/>
    <lineage>
        <taxon>Eukaryota</taxon>
        <taxon>Fungi</taxon>
        <taxon>Dikarya</taxon>
        <taxon>Ascomycota</taxon>
        <taxon>Saccharomycotina</taxon>
        <taxon>Saccharomycetes</taxon>
        <taxon>Phaffomycetales</taxon>
        <taxon>Wickerhamomycetaceae</taxon>
        <taxon>Wickerhamomyces</taxon>
    </lineage>
</organism>
<feature type="compositionally biased region" description="Basic and acidic residues" evidence="8">
    <location>
        <begin position="281"/>
        <end position="332"/>
    </location>
</feature>
<feature type="region of interest" description="Disordered" evidence="8">
    <location>
        <begin position="58"/>
        <end position="208"/>
    </location>
</feature>
<evidence type="ECO:0000256" key="8">
    <source>
        <dbReference type="SAM" id="MobiDB-lite"/>
    </source>
</evidence>
<dbReference type="STRING" id="1206466.K0KNK7"/>
<evidence type="ECO:0000313" key="10">
    <source>
        <dbReference type="Proteomes" id="UP000009328"/>
    </source>
</evidence>
<evidence type="ECO:0000256" key="1">
    <source>
        <dbReference type="ARBA" id="ARBA00004604"/>
    </source>
</evidence>
<feature type="coiled-coil region" evidence="7">
    <location>
        <begin position="214"/>
        <end position="241"/>
    </location>
</feature>
<dbReference type="EMBL" id="CAIF01000143">
    <property type="protein sequence ID" value="CCH44576.1"/>
    <property type="molecule type" value="Genomic_DNA"/>
</dbReference>
<keyword evidence="4" id="KW-0698">rRNA processing</keyword>
<feature type="compositionally biased region" description="Basic and acidic residues" evidence="8">
    <location>
        <begin position="110"/>
        <end position="133"/>
    </location>
</feature>
<accession>K0KNK7</accession>
<comment type="caution">
    <text evidence="9">The sequence shown here is derived from an EMBL/GenBank/DDBJ whole genome shotgun (WGS) entry which is preliminary data.</text>
</comment>
<feature type="region of interest" description="Disordered" evidence="8">
    <location>
        <begin position="787"/>
        <end position="810"/>
    </location>
</feature>
<evidence type="ECO:0000256" key="6">
    <source>
        <dbReference type="ARBA" id="ARBA00024695"/>
    </source>
</evidence>
<sequence length="810" mass="93773">MAGSQLKQLKAALKENGLTGQTNVKRKTNKKAPFDSRRDDTQEKINKIREQFNPFDKKINKSKTDTGDRFVKGSQGKPGASKSLAENQRRAAYEAKKSNKNRNGFFNDSRFGENDKTMTPEEKMLARFTREKQMQSSRSGMFNLDDESDDELTHYGKSLALNDDFEQDDDDLQNSDDDDDFLKPKKRSREIDNVDDELSQEDVVPKKKTKAEVMKEVIAKSKFYKEKRQQAQEEREGKIDELDEEFTDVLQELGSIPKQKQLIFESKPKDPNAINYEQSVRELNLDRRAAPADRTKTEEELNKEWEAKQKELEEARLRRMQGEDYGAERGPDELDDDFWGQGSEDEAEGFQIDEEEGEEENDDDESQEATDEQSGKKFASSKSKLSCPNSIEDLHQQLEKIPFEETPKHINKIIELYSPRLQAGNKEKLSIFTTVILQHILYLSESDELESESFSKVQESLVSILKKLSEKHSIALTEFMREKIIEIQERITTTITGEDEYPLISDLTFFSLVGVLFSTSDHYHLIVTPSLIVLGETLEQLKYDSLNLLIAGSFVSQIILHYQRISKRFVPEVAYFLQKALLSFAPKEIKDSSIGASPDTRITLSKKIKTPKEDVILRISDIERDLPDSYNVNVFFKLLSIIDLALESWKEKTAFVEISTPFKLILSKFNEFYPDSKPITSLFEKFQKLNKFAKDERKPLTLQSHKKLAIATYAPKYEENFNPEKKSYDHDRQRQDINKMRAQIKQERKTNMREMRKDARFEARQQISEKKDEYKKYHAKMASILNTVSTSEGAEKNAYDREKKARKGKK</sequence>
<feature type="compositionally biased region" description="Basic and acidic residues" evidence="8">
    <location>
        <begin position="32"/>
        <end position="41"/>
    </location>
</feature>
<gene>
    <name evidence="9" type="ORF">BN7_4142</name>
</gene>
<protein>
    <submittedName>
        <fullName evidence="9">Nucleolar protein 14</fullName>
    </submittedName>
</protein>
<reference evidence="9 10" key="1">
    <citation type="journal article" date="2012" name="Eukaryot. Cell">
        <title>Draft genome sequence of Wickerhamomyces ciferrii NRRL Y-1031 F-60-10.</title>
        <authorList>
            <person name="Schneider J."/>
            <person name="Andrea H."/>
            <person name="Blom J."/>
            <person name="Jaenicke S."/>
            <person name="Ruckert C."/>
            <person name="Schorsch C."/>
            <person name="Szczepanowski R."/>
            <person name="Farwick M."/>
            <person name="Goesmann A."/>
            <person name="Puhler A."/>
            <person name="Schaffer S."/>
            <person name="Tauch A."/>
            <person name="Kohler T."/>
            <person name="Brinkrolf K."/>
        </authorList>
    </citation>
    <scope>NUCLEOTIDE SEQUENCE [LARGE SCALE GENOMIC DNA]</scope>
    <source>
        <strain evidence="10">ATCC 14091 / BCRC 22168 / CBS 111 / JCM 3599 / NBRC 0793 / NRRL Y-1031 F-60-10</strain>
    </source>
</reference>
<evidence type="ECO:0000256" key="3">
    <source>
        <dbReference type="ARBA" id="ARBA00022517"/>
    </source>
</evidence>
<keyword evidence="5" id="KW-0539">Nucleus</keyword>
<dbReference type="Pfam" id="PF04147">
    <property type="entry name" value="Nop14"/>
    <property type="match status" value="2"/>
</dbReference>
<feature type="compositionally biased region" description="Basic and acidic residues" evidence="8">
    <location>
        <begin position="58"/>
        <end position="71"/>
    </location>
</feature>
<feature type="compositionally biased region" description="Basic and acidic residues" evidence="8">
    <location>
        <begin position="793"/>
        <end position="803"/>
    </location>
</feature>
<evidence type="ECO:0000313" key="9">
    <source>
        <dbReference type="EMBL" id="CCH44576.1"/>
    </source>
</evidence>
<dbReference type="GO" id="GO:0030692">
    <property type="term" value="C:Noc4p-Nop14p complex"/>
    <property type="evidence" value="ECO:0007669"/>
    <property type="project" value="TreeGrafter"/>
</dbReference>
<feature type="compositionally biased region" description="Acidic residues" evidence="8">
    <location>
        <begin position="333"/>
        <end position="371"/>
    </location>
</feature>
<dbReference type="HOGENOM" id="CLU_008874_0_0_1"/>
<dbReference type="InterPro" id="IPR007276">
    <property type="entry name" value="Nop14"/>
</dbReference>
<evidence type="ECO:0000256" key="5">
    <source>
        <dbReference type="ARBA" id="ARBA00023242"/>
    </source>
</evidence>
<dbReference type="AlphaFoldDB" id="K0KNK7"/>
<evidence type="ECO:0000256" key="7">
    <source>
        <dbReference type="SAM" id="Coils"/>
    </source>
</evidence>
<dbReference type="PANTHER" id="PTHR23183">
    <property type="entry name" value="NOP14"/>
    <property type="match status" value="1"/>
</dbReference>
<dbReference type="Proteomes" id="UP000009328">
    <property type="component" value="Unassembled WGS sequence"/>
</dbReference>
<feature type="compositionally biased region" description="Basic and acidic residues" evidence="8">
    <location>
        <begin position="87"/>
        <end position="97"/>
    </location>
</feature>
<dbReference type="eggNOG" id="KOG2147">
    <property type="taxonomic scope" value="Eukaryota"/>
</dbReference>
<comment type="function">
    <text evidence="6">Involved in nucleolar processing of pre-18S ribosomal RNA. Has a role in the nuclear export of 40S pre-ribosomal subunit to the cytoplasm.</text>
</comment>
<feature type="region of interest" description="Disordered" evidence="8">
    <location>
        <begin position="1"/>
        <end position="41"/>
    </location>
</feature>
<feature type="coiled-coil region" evidence="7">
    <location>
        <begin position="730"/>
        <end position="757"/>
    </location>
</feature>
<dbReference type="PANTHER" id="PTHR23183:SF0">
    <property type="entry name" value="NUCLEOLAR PROTEIN 14"/>
    <property type="match status" value="1"/>
</dbReference>
<dbReference type="InParanoid" id="K0KNK7"/>
<evidence type="ECO:0000256" key="2">
    <source>
        <dbReference type="ARBA" id="ARBA00007466"/>
    </source>
</evidence>
<evidence type="ECO:0000256" key="4">
    <source>
        <dbReference type="ARBA" id="ARBA00022552"/>
    </source>
</evidence>
<keyword evidence="3" id="KW-0690">Ribosome biogenesis</keyword>
<feature type="region of interest" description="Disordered" evidence="8">
    <location>
        <begin position="281"/>
        <end position="386"/>
    </location>
</feature>
<comment type="similarity">
    <text evidence="2">Belongs to the NOP14 family.</text>
</comment>
<feature type="compositionally biased region" description="Acidic residues" evidence="8">
    <location>
        <begin position="163"/>
        <end position="180"/>
    </location>
</feature>
<proteinExistence type="inferred from homology"/>
<keyword evidence="10" id="KW-1185">Reference proteome</keyword>
<comment type="subcellular location">
    <subcellularLocation>
        <location evidence="1">Nucleus</location>
        <location evidence="1">Nucleolus</location>
    </subcellularLocation>
</comment>
<dbReference type="GO" id="GO:0030490">
    <property type="term" value="P:maturation of SSU-rRNA"/>
    <property type="evidence" value="ECO:0007669"/>
    <property type="project" value="TreeGrafter"/>
</dbReference>
<keyword evidence="7" id="KW-0175">Coiled coil</keyword>
<dbReference type="FunCoup" id="K0KNK7">
    <property type="interactions" value="1178"/>
</dbReference>